<dbReference type="AlphaFoldDB" id="A0A0F5ZS05"/>
<organism evidence="1 2">
    <name type="scientific">Stenotrophomonas maltophilia</name>
    <name type="common">Pseudomonas maltophilia</name>
    <name type="synonym">Xanthomonas maltophilia</name>
    <dbReference type="NCBI Taxonomy" id="40324"/>
    <lineage>
        <taxon>Bacteria</taxon>
        <taxon>Pseudomonadati</taxon>
        <taxon>Pseudomonadota</taxon>
        <taxon>Gammaproteobacteria</taxon>
        <taxon>Lysobacterales</taxon>
        <taxon>Lysobacteraceae</taxon>
        <taxon>Stenotrophomonas</taxon>
        <taxon>Stenotrophomonas maltophilia group</taxon>
    </lineage>
</organism>
<dbReference type="PATRIC" id="fig|40324.63.peg.222"/>
<evidence type="ECO:0000313" key="2">
    <source>
        <dbReference type="Proteomes" id="UP000243478"/>
    </source>
</evidence>
<sequence>MSPPAWKIHRLNAQAPLDCSSPCCVKAAESQELPQISDAHIESELVHDLVEQLILRGCLDSGLLQEKCVHSANIRNQRSLQASVIRAR</sequence>
<proteinExistence type="predicted"/>
<reference evidence="1 2" key="1">
    <citation type="submission" date="2015-03" db="EMBL/GenBank/DDBJ databases">
        <title>Draft genome of Stenotrophomonas maltophila isolated from urine specimen.</title>
        <authorList>
            <person name="Murugan N."/>
            <person name="Malathi J."/>
            <person name="Umashankar V."/>
            <person name="Madhavan H."/>
        </authorList>
    </citation>
    <scope>NUCLEOTIDE SEQUENCE [LARGE SCALE GENOMIC DNA]</scope>
    <source>
        <strain evidence="1 2">JMNMN1</strain>
    </source>
</reference>
<name>A0A0F5ZS05_STEMA</name>
<accession>A0A0F5ZS05</accession>
<dbReference type="Proteomes" id="UP000243478">
    <property type="component" value="Unassembled WGS sequence"/>
</dbReference>
<protein>
    <submittedName>
        <fullName evidence="1">Uncharacterized protein</fullName>
    </submittedName>
</protein>
<gene>
    <name evidence="1" type="ORF">VM57_00595</name>
</gene>
<evidence type="ECO:0000313" key="1">
    <source>
        <dbReference type="EMBL" id="KKD57770.1"/>
    </source>
</evidence>
<comment type="caution">
    <text evidence="1">The sequence shown here is derived from an EMBL/GenBank/DDBJ whole genome shotgun (WGS) entry which is preliminary data.</text>
</comment>
<dbReference type="EMBL" id="JZRZ01000002">
    <property type="protein sequence ID" value="KKD57770.1"/>
    <property type="molecule type" value="Genomic_DNA"/>
</dbReference>